<reference evidence="1" key="1">
    <citation type="journal article" date="2023" name="bioRxiv">
        <title>Scaffold-level genome assemblies of two parasitoid biocontrol wasps reveal the parthenogenesis mechanism and an associated novel virus.</title>
        <authorList>
            <person name="Inwood S."/>
            <person name="Skelly J."/>
            <person name="Guhlin J."/>
            <person name="Harrop T."/>
            <person name="Goldson S."/>
            <person name="Dearden P."/>
        </authorList>
    </citation>
    <scope>NUCLEOTIDE SEQUENCE</scope>
    <source>
        <strain evidence="1">Irish</strain>
        <tissue evidence="1">Whole body</tissue>
    </source>
</reference>
<proteinExistence type="predicted"/>
<reference evidence="1" key="2">
    <citation type="submission" date="2023-03" db="EMBL/GenBank/DDBJ databases">
        <authorList>
            <person name="Inwood S.N."/>
            <person name="Skelly J.G."/>
            <person name="Guhlin J."/>
            <person name="Harrop T.W.R."/>
            <person name="Goldson S.G."/>
            <person name="Dearden P.K."/>
        </authorList>
    </citation>
    <scope>NUCLEOTIDE SEQUENCE</scope>
    <source>
        <strain evidence="1">Irish</strain>
        <tissue evidence="1">Whole body</tissue>
    </source>
</reference>
<name>A0AA39KWV3_9HYME</name>
<dbReference type="EMBL" id="JAQQBS010000001">
    <property type="protein sequence ID" value="KAK0176918.1"/>
    <property type="molecule type" value="Genomic_DNA"/>
</dbReference>
<protein>
    <submittedName>
        <fullName evidence="1">Uncharacterized protein</fullName>
    </submittedName>
</protein>
<evidence type="ECO:0000313" key="1">
    <source>
        <dbReference type="EMBL" id="KAK0176918.1"/>
    </source>
</evidence>
<dbReference type="AlphaFoldDB" id="A0AA39KWV3"/>
<sequence length="129" mass="14537">MKISSPPTPGIIITGVPSKLHIKSDIIIERILITLDATCFVNDILDIRQQVIGKNKSNTENTPTESKSSYIIKFKSEYIARHIIMLKRRKGLLKVSQVFDCTSSGNIYVNEFLTTEMHSLYFKGSSKTT</sequence>
<gene>
    <name evidence="1" type="ORF">PV328_001016</name>
</gene>
<evidence type="ECO:0000313" key="2">
    <source>
        <dbReference type="Proteomes" id="UP001168990"/>
    </source>
</evidence>
<accession>A0AA39KWV3</accession>
<dbReference type="Proteomes" id="UP001168990">
    <property type="component" value="Unassembled WGS sequence"/>
</dbReference>
<comment type="caution">
    <text evidence="1">The sequence shown here is derived from an EMBL/GenBank/DDBJ whole genome shotgun (WGS) entry which is preliminary data.</text>
</comment>
<keyword evidence="2" id="KW-1185">Reference proteome</keyword>
<organism evidence="1 2">
    <name type="scientific">Microctonus aethiopoides</name>
    <dbReference type="NCBI Taxonomy" id="144406"/>
    <lineage>
        <taxon>Eukaryota</taxon>
        <taxon>Metazoa</taxon>
        <taxon>Ecdysozoa</taxon>
        <taxon>Arthropoda</taxon>
        <taxon>Hexapoda</taxon>
        <taxon>Insecta</taxon>
        <taxon>Pterygota</taxon>
        <taxon>Neoptera</taxon>
        <taxon>Endopterygota</taxon>
        <taxon>Hymenoptera</taxon>
        <taxon>Apocrita</taxon>
        <taxon>Ichneumonoidea</taxon>
        <taxon>Braconidae</taxon>
        <taxon>Euphorinae</taxon>
        <taxon>Microctonus</taxon>
    </lineage>
</organism>